<dbReference type="GO" id="GO:0016787">
    <property type="term" value="F:hydrolase activity"/>
    <property type="evidence" value="ECO:0007669"/>
    <property type="project" value="UniProtKB-KW"/>
</dbReference>
<dbReference type="Gene3D" id="2.40.50.140">
    <property type="entry name" value="Nucleic acid-binding proteins"/>
    <property type="match status" value="1"/>
</dbReference>
<dbReference type="NCBIfam" id="TIGR00757">
    <property type="entry name" value="RNaseEG"/>
    <property type="match status" value="1"/>
</dbReference>
<feature type="compositionally biased region" description="Acidic residues" evidence="11">
    <location>
        <begin position="84"/>
        <end position="96"/>
    </location>
</feature>
<keyword evidence="5" id="KW-0479">Metal-binding</keyword>
<dbReference type="GO" id="GO:0003723">
    <property type="term" value="F:RNA binding"/>
    <property type="evidence" value="ECO:0007669"/>
    <property type="project" value="UniProtKB-KW"/>
</dbReference>
<reference evidence="13 14" key="1">
    <citation type="journal article" date="2016" name="Nat. Commun.">
        <title>Thousands of microbial genomes shed light on interconnected biogeochemical processes in an aquifer system.</title>
        <authorList>
            <person name="Anantharaman K."/>
            <person name="Brown C.T."/>
            <person name="Hug L.A."/>
            <person name="Sharon I."/>
            <person name="Castelle C.J."/>
            <person name="Probst A.J."/>
            <person name="Thomas B.C."/>
            <person name="Singh A."/>
            <person name="Wilkins M.J."/>
            <person name="Karaoz U."/>
            <person name="Brodie E.L."/>
            <person name="Williams K.H."/>
            <person name="Hubbard S.S."/>
            <person name="Banfield J.F."/>
        </authorList>
    </citation>
    <scope>NUCLEOTIDE SEQUENCE [LARGE SCALE GENOMIC DNA]</scope>
</reference>
<organism evidence="13 14">
    <name type="scientific">Candidatus Raymondbacteria bacterium RIFOXYD12_FULL_49_13</name>
    <dbReference type="NCBI Taxonomy" id="1817890"/>
    <lineage>
        <taxon>Bacteria</taxon>
        <taxon>Raymondiibacteriota</taxon>
    </lineage>
</organism>
<dbReference type="InterPro" id="IPR019307">
    <property type="entry name" value="RNA-bd_AU-1/RNase_E/G"/>
</dbReference>
<keyword evidence="6" id="KW-0255">Endonuclease</keyword>
<gene>
    <name evidence="13" type="ORF">A2519_05680</name>
</gene>
<keyword evidence="4" id="KW-0540">Nuclease</keyword>
<evidence type="ECO:0000313" key="13">
    <source>
        <dbReference type="EMBL" id="OGK01935.1"/>
    </source>
</evidence>
<evidence type="ECO:0000256" key="6">
    <source>
        <dbReference type="ARBA" id="ARBA00022759"/>
    </source>
</evidence>
<evidence type="ECO:0000256" key="4">
    <source>
        <dbReference type="ARBA" id="ARBA00022722"/>
    </source>
</evidence>
<dbReference type="InterPro" id="IPR003029">
    <property type="entry name" value="S1_domain"/>
</dbReference>
<dbReference type="Pfam" id="PF10150">
    <property type="entry name" value="RNase_E_G"/>
    <property type="match status" value="1"/>
</dbReference>
<dbReference type="AlphaFoldDB" id="A0A1F7F5J5"/>
<keyword evidence="2" id="KW-1003">Cell membrane</keyword>
<feature type="region of interest" description="Disordered" evidence="11">
    <location>
        <begin position="84"/>
        <end position="107"/>
    </location>
</feature>
<evidence type="ECO:0000256" key="11">
    <source>
        <dbReference type="SAM" id="MobiDB-lite"/>
    </source>
</evidence>
<dbReference type="SMART" id="SM00316">
    <property type="entry name" value="S1"/>
    <property type="match status" value="1"/>
</dbReference>
<dbReference type="PANTHER" id="PTHR30001:SF1">
    <property type="entry name" value="RIBONUCLEASE E_G-LIKE PROTEIN, CHLOROPLASTIC"/>
    <property type="match status" value="1"/>
</dbReference>
<evidence type="ECO:0000256" key="1">
    <source>
        <dbReference type="ARBA" id="ARBA00001946"/>
    </source>
</evidence>
<dbReference type="InterPro" id="IPR012340">
    <property type="entry name" value="NA-bd_OB-fold"/>
</dbReference>
<protein>
    <recommendedName>
        <fullName evidence="12">S1 motif domain-containing protein</fullName>
    </recommendedName>
</protein>
<dbReference type="Gene3D" id="3.40.1260.20">
    <property type="entry name" value="Ribonuclease E, catalytic domain"/>
    <property type="match status" value="1"/>
</dbReference>
<dbReference type="PANTHER" id="PTHR30001">
    <property type="entry name" value="RIBONUCLEASE"/>
    <property type="match status" value="1"/>
</dbReference>
<evidence type="ECO:0000256" key="10">
    <source>
        <dbReference type="ARBA" id="ARBA00023136"/>
    </source>
</evidence>
<keyword evidence="9" id="KW-0694">RNA-binding</keyword>
<dbReference type="GO" id="GO:0005737">
    <property type="term" value="C:cytoplasm"/>
    <property type="evidence" value="ECO:0007669"/>
    <property type="project" value="TreeGrafter"/>
</dbReference>
<dbReference type="InterPro" id="IPR004659">
    <property type="entry name" value="RNase_E/G"/>
</dbReference>
<evidence type="ECO:0000256" key="3">
    <source>
        <dbReference type="ARBA" id="ARBA00022519"/>
    </source>
</evidence>
<evidence type="ECO:0000313" key="14">
    <source>
        <dbReference type="Proteomes" id="UP000179243"/>
    </source>
</evidence>
<dbReference type="GO" id="GO:0006364">
    <property type="term" value="P:rRNA processing"/>
    <property type="evidence" value="ECO:0007669"/>
    <property type="project" value="TreeGrafter"/>
</dbReference>
<evidence type="ECO:0000256" key="9">
    <source>
        <dbReference type="ARBA" id="ARBA00022884"/>
    </source>
</evidence>
<dbReference type="GO" id="GO:0046872">
    <property type="term" value="F:metal ion binding"/>
    <property type="evidence" value="ECO:0007669"/>
    <property type="project" value="UniProtKB-KW"/>
</dbReference>
<dbReference type="CDD" id="cd04453">
    <property type="entry name" value="S1_RNase_E"/>
    <property type="match status" value="1"/>
</dbReference>
<keyword evidence="7" id="KW-0378">Hydrolase</keyword>
<keyword evidence="10" id="KW-0472">Membrane</keyword>
<dbReference type="GO" id="GO:0004519">
    <property type="term" value="F:endonuclease activity"/>
    <property type="evidence" value="ECO:0007669"/>
    <property type="project" value="UniProtKB-KW"/>
</dbReference>
<dbReference type="SUPFAM" id="SSF50249">
    <property type="entry name" value="Nucleic acid-binding proteins"/>
    <property type="match status" value="1"/>
</dbReference>
<feature type="domain" description="S1 motif" evidence="12">
    <location>
        <begin position="37"/>
        <end position="142"/>
    </location>
</feature>
<evidence type="ECO:0000259" key="12">
    <source>
        <dbReference type="SMART" id="SM00316"/>
    </source>
</evidence>
<evidence type="ECO:0000256" key="2">
    <source>
        <dbReference type="ARBA" id="ARBA00022475"/>
    </source>
</evidence>
<evidence type="ECO:0000256" key="5">
    <source>
        <dbReference type="ARBA" id="ARBA00022723"/>
    </source>
</evidence>
<dbReference type="EMBL" id="MFYX01000116">
    <property type="protein sequence ID" value="OGK01935.1"/>
    <property type="molecule type" value="Genomic_DNA"/>
</dbReference>
<name>A0A1F7F5J5_UNCRA</name>
<keyword evidence="3" id="KW-0997">Cell inner membrane</keyword>
<comment type="caution">
    <text evidence="13">The sequence shown here is derived from an EMBL/GenBank/DDBJ whole genome shotgun (WGS) entry which is preliminary data.</text>
</comment>
<proteinExistence type="predicted"/>
<evidence type="ECO:0000256" key="8">
    <source>
        <dbReference type="ARBA" id="ARBA00022842"/>
    </source>
</evidence>
<evidence type="ECO:0000256" key="7">
    <source>
        <dbReference type="ARBA" id="ARBA00022801"/>
    </source>
</evidence>
<sequence>MEKEIIINVAPHEKRMAILENKKLAEIIIERPEDERLAGNVYKGKITKILPGLQSAFIDIGLEKAAFLSISDVKSGLDFYKDEYGEEEDEEEDVEEAAPTQHNRRPRPEHVKIEKMFKEGQELLVQIIKEPLSTKGAKVTNGISFAGRFLVLVPGTDFIGVSKKTNDRNNRRRLKDLIRKLKPDNTGVIVRTIGLEKNDNEFKAELDALGKKWNLVRKAAEKKKAPALLYTEEDLTSITIRDVFSSQFKRCVVDSAVEYRQITAYLKSTSPELADRVLLYKERQPIFETFEVEKEFEKSLRRKVWLKGGGYLVFDYTEAMVVIDVNTGRNVGRKDAEETILRTNLAAVDEIARQIRLRNLGGMIAIDFIDMRFDRNRQKLMNEFDKLLQQDRAPLKLGAMGEFGVVMLTRKRVRNNLLTSVTEICHNCGGTGRIYSKPTILAQIDRYLHKIKNVLELNSVRLVVNPVFSAYLLENGQKLFNEIRKAVHIDITLEEDSFLPMDNFKIFDMDRVQEFTQLLQNTRE</sequence>
<comment type="cofactor">
    <cofactor evidence="1">
        <name>Mg(2+)</name>
        <dbReference type="ChEBI" id="CHEBI:18420"/>
    </cofactor>
</comment>
<accession>A0A1F7F5J5</accession>
<dbReference type="GO" id="GO:0004540">
    <property type="term" value="F:RNA nuclease activity"/>
    <property type="evidence" value="ECO:0007669"/>
    <property type="project" value="InterPro"/>
</dbReference>
<dbReference type="Proteomes" id="UP000179243">
    <property type="component" value="Unassembled WGS sequence"/>
</dbReference>
<keyword evidence="8" id="KW-0460">Magnesium</keyword>